<accession>A0A1B6NT03</accession>
<evidence type="ECO:0000256" key="2">
    <source>
        <dbReference type="ARBA" id="ARBA00022448"/>
    </source>
</evidence>
<keyword evidence="7" id="KW-0406">Ion transport</keyword>
<keyword evidence="6" id="KW-0408">Iron</keyword>
<reference evidence="12" key="1">
    <citation type="submission" date="2013-11" db="EMBL/GenBank/DDBJ databases">
        <title>Microbial diversity, functional groups and degradation webs in Northern and Southern Mediterranean and Red Sea marine crude oil polluted sites.</title>
        <authorList>
            <person name="Daffonchio D."/>
            <person name="Mapelli F."/>
            <person name="Ferrer M."/>
            <person name="Richter M."/>
            <person name="Cherif A."/>
            <person name="Malkawi H.I."/>
            <person name="Yakimov M.M."/>
            <person name="Abdel-Fattah Y.R."/>
            <person name="Blaghen M."/>
            <person name="Golyshin P.N."/>
            <person name="Kalogerakis N."/>
            <person name="Boon N."/>
            <person name="Magagnini M."/>
            <person name="Fava F."/>
        </authorList>
    </citation>
    <scope>NUCLEOTIDE SEQUENCE</scope>
</reference>
<evidence type="ECO:0000256" key="1">
    <source>
        <dbReference type="ARBA" id="ARBA00004571"/>
    </source>
</evidence>
<comment type="caution">
    <text evidence="12">The sequence shown here is derived from an EMBL/GenBank/DDBJ whole genome shotgun (WGS) entry which is preliminary data.</text>
</comment>
<dbReference type="EMBL" id="AYSL01001394">
    <property type="protein sequence ID" value="KTF06062.1"/>
    <property type="molecule type" value="Genomic_DNA"/>
</dbReference>
<dbReference type="GO" id="GO:0015344">
    <property type="term" value="F:siderophore uptake transmembrane transporter activity"/>
    <property type="evidence" value="ECO:0007669"/>
    <property type="project" value="TreeGrafter"/>
</dbReference>
<dbReference type="InterPro" id="IPR036942">
    <property type="entry name" value="Beta-barrel_TonB_sf"/>
</dbReference>
<evidence type="ECO:0000256" key="8">
    <source>
        <dbReference type="ARBA" id="ARBA00023077"/>
    </source>
</evidence>
<keyword evidence="12" id="KW-0675">Receptor</keyword>
<dbReference type="GO" id="GO:0009279">
    <property type="term" value="C:cell outer membrane"/>
    <property type="evidence" value="ECO:0007669"/>
    <property type="project" value="UniProtKB-SubCell"/>
</dbReference>
<feature type="non-terminal residue" evidence="12">
    <location>
        <position position="67"/>
    </location>
</feature>
<evidence type="ECO:0000259" key="11">
    <source>
        <dbReference type="Pfam" id="PF00593"/>
    </source>
</evidence>
<gene>
    <name evidence="12" type="ORF">MGSAQ_002442</name>
</gene>
<evidence type="ECO:0000256" key="4">
    <source>
        <dbReference type="ARBA" id="ARBA00022692"/>
    </source>
</evidence>
<evidence type="ECO:0000256" key="10">
    <source>
        <dbReference type="ARBA" id="ARBA00023237"/>
    </source>
</evidence>
<keyword evidence="10" id="KW-0998">Cell outer membrane</keyword>
<organism evidence="12">
    <name type="scientific">marine sediment metagenome</name>
    <dbReference type="NCBI Taxonomy" id="412755"/>
    <lineage>
        <taxon>unclassified sequences</taxon>
        <taxon>metagenomes</taxon>
        <taxon>ecological metagenomes</taxon>
    </lineage>
</organism>
<dbReference type="PANTHER" id="PTHR32552">
    <property type="entry name" value="FERRICHROME IRON RECEPTOR-RELATED"/>
    <property type="match status" value="1"/>
</dbReference>
<evidence type="ECO:0000256" key="6">
    <source>
        <dbReference type="ARBA" id="ARBA00023004"/>
    </source>
</evidence>
<sequence length="67" mass="7405">MRVWGYLMANGAMPYVSYSTSFDPSIGIDDTTGRTLKPTEGKQWEVGVKYQPSSFDGLFSAAVYDLT</sequence>
<proteinExistence type="predicted"/>
<dbReference type="Gene3D" id="2.40.170.20">
    <property type="entry name" value="TonB-dependent receptor, beta-barrel domain"/>
    <property type="match status" value="1"/>
</dbReference>
<evidence type="ECO:0000256" key="7">
    <source>
        <dbReference type="ARBA" id="ARBA00023065"/>
    </source>
</evidence>
<dbReference type="InterPro" id="IPR039426">
    <property type="entry name" value="TonB-dep_rcpt-like"/>
</dbReference>
<name>A0A1B6NT03_9ZZZZ</name>
<dbReference type="SUPFAM" id="SSF56935">
    <property type="entry name" value="Porins"/>
    <property type="match status" value="1"/>
</dbReference>
<keyword evidence="2" id="KW-0813">Transport</keyword>
<dbReference type="PANTHER" id="PTHR32552:SF68">
    <property type="entry name" value="FERRICHROME OUTER MEMBRANE TRANSPORTER_PHAGE RECEPTOR"/>
    <property type="match status" value="1"/>
</dbReference>
<keyword evidence="5" id="KW-0732">Signal</keyword>
<feature type="domain" description="TonB-dependent receptor-like beta-barrel" evidence="11">
    <location>
        <begin position="6"/>
        <end position="66"/>
    </location>
</feature>
<dbReference type="InterPro" id="IPR000531">
    <property type="entry name" value="Beta-barrel_TonB"/>
</dbReference>
<protein>
    <submittedName>
        <fullName evidence="12">Outer membrane ferripyochelin receptor</fullName>
    </submittedName>
</protein>
<evidence type="ECO:0000256" key="3">
    <source>
        <dbReference type="ARBA" id="ARBA00022496"/>
    </source>
</evidence>
<keyword evidence="9" id="KW-0472">Membrane</keyword>
<keyword evidence="3" id="KW-0410">Iron transport</keyword>
<dbReference type="AlphaFoldDB" id="A0A1B6NT03"/>
<dbReference type="Pfam" id="PF00593">
    <property type="entry name" value="TonB_dep_Rec_b-barrel"/>
    <property type="match status" value="1"/>
</dbReference>
<comment type="subcellular location">
    <subcellularLocation>
        <location evidence="1">Cell outer membrane</location>
        <topology evidence="1">Multi-pass membrane protein</topology>
    </subcellularLocation>
</comment>
<keyword evidence="8" id="KW-0798">TonB box</keyword>
<keyword evidence="4" id="KW-0812">Transmembrane</keyword>
<evidence type="ECO:0000313" key="12">
    <source>
        <dbReference type="EMBL" id="KTF06062.1"/>
    </source>
</evidence>
<evidence type="ECO:0000256" key="5">
    <source>
        <dbReference type="ARBA" id="ARBA00022729"/>
    </source>
</evidence>
<evidence type="ECO:0000256" key="9">
    <source>
        <dbReference type="ARBA" id="ARBA00023136"/>
    </source>
</evidence>